<reference evidence="1 2" key="1">
    <citation type="submission" date="2018-11" db="EMBL/GenBank/DDBJ databases">
        <title>Rufibacter latericius sp. nov., isolated from water in Baiyang Lake.</title>
        <authorList>
            <person name="Yang Y."/>
        </authorList>
    </citation>
    <scope>NUCLEOTIDE SEQUENCE [LARGE SCALE GENOMIC DNA]</scope>
    <source>
        <strain evidence="1 2">R-22-1c-1</strain>
    </source>
</reference>
<dbReference type="Proteomes" id="UP000272117">
    <property type="component" value="Unassembled WGS sequence"/>
</dbReference>
<comment type="caution">
    <text evidence="1">The sequence shown here is derived from an EMBL/GenBank/DDBJ whole genome shotgun (WGS) entry which is preliminary data.</text>
</comment>
<proteinExistence type="predicted"/>
<accession>A0A3M9MUU5</accession>
<dbReference type="RefSeq" id="WP_123126362.1">
    <property type="nucleotide sequence ID" value="NZ_RJJD01000003.1"/>
</dbReference>
<dbReference type="EMBL" id="RJJD01000003">
    <property type="protein sequence ID" value="RNI29302.1"/>
    <property type="molecule type" value="Genomic_DNA"/>
</dbReference>
<gene>
    <name evidence="1" type="ORF">EFB08_07745</name>
</gene>
<dbReference type="OrthoDB" id="1117499at2"/>
<evidence type="ECO:0000313" key="2">
    <source>
        <dbReference type="Proteomes" id="UP000272117"/>
    </source>
</evidence>
<dbReference type="AlphaFoldDB" id="A0A3M9MUU5"/>
<organism evidence="1 2">
    <name type="scientific">Rufibacter latericius</name>
    <dbReference type="NCBI Taxonomy" id="2487040"/>
    <lineage>
        <taxon>Bacteria</taxon>
        <taxon>Pseudomonadati</taxon>
        <taxon>Bacteroidota</taxon>
        <taxon>Cytophagia</taxon>
        <taxon>Cytophagales</taxon>
        <taxon>Hymenobacteraceae</taxon>
        <taxon>Rufibacter</taxon>
    </lineage>
</organism>
<evidence type="ECO:0000313" key="1">
    <source>
        <dbReference type="EMBL" id="RNI29302.1"/>
    </source>
</evidence>
<dbReference type="InterPro" id="IPR025345">
    <property type="entry name" value="DUF4249"/>
</dbReference>
<name>A0A3M9MUU5_9BACT</name>
<protein>
    <submittedName>
        <fullName evidence="1">DUF4249 domain-containing protein</fullName>
    </submittedName>
</protein>
<dbReference type="Pfam" id="PF14054">
    <property type="entry name" value="DUF4249"/>
    <property type="match status" value="1"/>
</dbReference>
<sequence length="278" mass="31042">MGTPFSLRAAFSSLLLAGLISSCDMEQEIAVPLPNLPPQMVVECYLINNEPMKLALQESSGYFAGPEALLVEGATVTISKNNEEPVVLKDTLIVDEENEKVYTHFNRSLVSAVPGDVFKLVITDTKGRRVTGTTTVLPPAPIDSVGYKFNSKPEESQEAYLMVRWQDDAAQKNFYRLLAHKKDSVGIDSQLDAEVNDRLRNGEKITYTTTYRFDRNDTLTIKLFHLDQAYYDFISSVEDSRRANGNPFAQPVTIKSTVAGGYGIFTHLNYDSRELIIK</sequence>
<keyword evidence="2" id="KW-1185">Reference proteome</keyword>